<evidence type="ECO:0000313" key="10">
    <source>
        <dbReference type="Proteomes" id="UP000002320"/>
    </source>
</evidence>
<feature type="transmembrane region" description="Helical" evidence="8">
    <location>
        <begin position="149"/>
        <end position="165"/>
    </location>
</feature>
<comment type="subcellular location">
    <subcellularLocation>
        <location evidence="1 8">Cell membrane</location>
        <topology evidence="1 8">Multi-pass membrane protein</topology>
    </subcellularLocation>
</comment>
<evidence type="ECO:0000256" key="2">
    <source>
        <dbReference type="ARBA" id="ARBA00022475"/>
    </source>
</evidence>
<keyword evidence="6 8" id="KW-0675">Receptor</keyword>
<evidence type="ECO:0000256" key="3">
    <source>
        <dbReference type="ARBA" id="ARBA00022692"/>
    </source>
</evidence>
<dbReference type="FunCoup" id="A0A1S4KJR0">
    <property type="interactions" value="50"/>
</dbReference>
<evidence type="ECO:0000256" key="4">
    <source>
        <dbReference type="ARBA" id="ARBA00022989"/>
    </source>
</evidence>
<dbReference type="InParanoid" id="A0A1S4KJR0"/>
<evidence type="ECO:0000256" key="7">
    <source>
        <dbReference type="ARBA" id="ARBA00023224"/>
    </source>
</evidence>
<dbReference type="AlphaFoldDB" id="A0A1S4KJR0"/>
<evidence type="ECO:0000256" key="8">
    <source>
        <dbReference type="RuleBase" id="RU363108"/>
    </source>
</evidence>
<dbReference type="GO" id="GO:0007635">
    <property type="term" value="P:chemosensory behavior"/>
    <property type="evidence" value="ECO:0007669"/>
    <property type="project" value="TreeGrafter"/>
</dbReference>
<dbReference type="VEuPathDB" id="VectorBase:CPIJ039864"/>
<feature type="transmembrane region" description="Helical" evidence="8">
    <location>
        <begin position="53"/>
        <end position="72"/>
    </location>
</feature>
<feature type="transmembrane region" description="Helical" evidence="8">
    <location>
        <begin position="84"/>
        <end position="104"/>
    </location>
</feature>
<dbReference type="InterPro" id="IPR013604">
    <property type="entry name" value="7TM_chemorcpt"/>
</dbReference>
<dbReference type="GO" id="GO:0007165">
    <property type="term" value="P:signal transduction"/>
    <property type="evidence" value="ECO:0007669"/>
    <property type="project" value="UniProtKB-KW"/>
</dbReference>
<dbReference type="Pfam" id="PF08395">
    <property type="entry name" value="7tm_7"/>
    <property type="match status" value="1"/>
</dbReference>
<keyword evidence="4 8" id="KW-1133">Transmembrane helix</keyword>
<protein>
    <recommendedName>
        <fullName evidence="8">Gustatory receptor</fullName>
    </recommendedName>
</protein>
<keyword evidence="3 8" id="KW-0812">Transmembrane</keyword>
<comment type="similarity">
    <text evidence="8">Belongs to the insect chemoreceptor superfamily. Gustatory receptor (GR) family.</text>
</comment>
<evidence type="ECO:0000256" key="5">
    <source>
        <dbReference type="ARBA" id="ARBA00023136"/>
    </source>
</evidence>
<dbReference type="GO" id="GO:0005886">
    <property type="term" value="C:plasma membrane"/>
    <property type="evidence" value="ECO:0007669"/>
    <property type="project" value="UniProtKB-SubCell"/>
</dbReference>
<reference evidence="9" key="1">
    <citation type="submission" date="2020-05" db="UniProtKB">
        <authorList>
            <consortium name="EnsemblMetazoa"/>
        </authorList>
    </citation>
    <scope>IDENTIFICATION</scope>
    <source>
        <strain evidence="9">JHB</strain>
    </source>
</reference>
<keyword evidence="5 8" id="KW-0472">Membrane</keyword>
<dbReference type="GO" id="GO:0050909">
    <property type="term" value="P:sensory perception of taste"/>
    <property type="evidence" value="ECO:0007669"/>
    <property type="project" value="InterPro"/>
</dbReference>
<sequence>MSSGKMTFWNRFGLDRFIVVRNCLVIFYLVSVLFGFSLHVYDRTKKRLVASKVITVYSFALAIIPCLSYKIANQLLTLEGERKSIVASVVDTIESLLLIQSLVFGTLRRFRTWKETAEIFEEIFAIANGLGYPLRTVVYVVMKRMLKKVVIGFTLLIVPVASIAMQKYQIEQVPIDWIALLVTMYPKVMIVNATGLFYGQVMFVGRFFEILNQKLGTLHQEVTRELAIISFGKSSNLYTEKLRQIVILRERVYILAQRLNKAYSYQMLIIFTLISILILNQFYFLSTVVNRYARYSEDVSARLSVAVLFMCILNFHEAYKVADACEQAIEESRATADILHKFNALNINPELKKNIEMFLIQLLHHPLKFTACGMFSLDYTVIFSIITSTASYLIILMQFDLADNGNRNCTTV</sequence>
<proteinExistence type="inferred from homology"/>
<dbReference type="GO" id="GO:0043025">
    <property type="term" value="C:neuronal cell body"/>
    <property type="evidence" value="ECO:0007669"/>
    <property type="project" value="TreeGrafter"/>
</dbReference>
<dbReference type="Proteomes" id="UP000002320">
    <property type="component" value="Unassembled WGS sequence"/>
</dbReference>
<dbReference type="PANTHER" id="PTHR21143:SF133">
    <property type="entry name" value="GUSTATORY AND PHEROMONE RECEPTOR 32A-RELATED"/>
    <property type="match status" value="1"/>
</dbReference>
<evidence type="ECO:0000256" key="1">
    <source>
        <dbReference type="ARBA" id="ARBA00004651"/>
    </source>
</evidence>
<dbReference type="EnsemblMetazoa" id="CPIJ039864-RA">
    <property type="protein sequence ID" value="CPIJ039864-PA"/>
    <property type="gene ID" value="CPIJ039864"/>
</dbReference>
<dbReference type="GO" id="GO:0008049">
    <property type="term" value="P:male courtship behavior"/>
    <property type="evidence" value="ECO:0007669"/>
    <property type="project" value="TreeGrafter"/>
</dbReference>
<dbReference type="PANTHER" id="PTHR21143">
    <property type="entry name" value="INVERTEBRATE GUSTATORY RECEPTOR"/>
    <property type="match status" value="1"/>
</dbReference>
<feature type="transmembrane region" description="Helical" evidence="8">
    <location>
        <begin position="379"/>
        <end position="397"/>
    </location>
</feature>
<feature type="transmembrane region" description="Helical" evidence="8">
    <location>
        <begin position="267"/>
        <end position="285"/>
    </location>
</feature>
<dbReference type="OrthoDB" id="6366728at2759"/>
<comment type="function">
    <text evidence="8">Gustatory receptor which mediates acceptance or avoidance behavior, depending on its substrates.</text>
</comment>
<name>A0A1S4KJR0_CULQU</name>
<accession>A0A1S4KJR0</accession>
<dbReference type="GO" id="GO:0030425">
    <property type="term" value="C:dendrite"/>
    <property type="evidence" value="ECO:0007669"/>
    <property type="project" value="TreeGrafter"/>
</dbReference>
<keyword evidence="7 8" id="KW-0807">Transducer</keyword>
<evidence type="ECO:0000256" key="6">
    <source>
        <dbReference type="ARBA" id="ARBA00023170"/>
    </source>
</evidence>
<dbReference type="VEuPathDB" id="VectorBase:CQUJHB017740"/>
<organism evidence="9 10">
    <name type="scientific">Culex quinquefasciatus</name>
    <name type="common">Southern house mosquito</name>
    <name type="synonym">Culex pungens</name>
    <dbReference type="NCBI Taxonomy" id="7176"/>
    <lineage>
        <taxon>Eukaryota</taxon>
        <taxon>Metazoa</taxon>
        <taxon>Ecdysozoa</taxon>
        <taxon>Arthropoda</taxon>
        <taxon>Hexapoda</taxon>
        <taxon>Insecta</taxon>
        <taxon>Pterygota</taxon>
        <taxon>Neoptera</taxon>
        <taxon>Endopterygota</taxon>
        <taxon>Diptera</taxon>
        <taxon>Nematocera</taxon>
        <taxon>Culicoidea</taxon>
        <taxon>Culicidae</taxon>
        <taxon>Culicinae</taxon>
        <taxon>Culicini</taxon>
        <taxon>Culex</taxon>
        <taxon>Culex</taxon>
    </lineage>
</organism>
<feature type="transmembrane region" description="Helical" evidence="8">
    <location>
        <begin position="177"/>
        <end position="198"/>
    </location>
</feature>
<keyword evidence="2 8" id="KW-1003">Cell membrane</keyword>
<evidence type="ECO:0000313" key="9">
    <source>
        <dbReference type="EnsemblMetazoa" id="CPIJ039864-PA"/>
    </source>
</evidence>
<feature type="transmembrane region" description="Helical" evidence="8">
    <location>
        <begin position="18"/>
        <end position="41"/>
    </location>
</feature>
<keyword evidence="10" id="KW-1185">Reference proteome</keyword>
<dbReference type="GO" id="GO:0030424">
    <property type="term" value="C:axon"/>
    <property type="evidence" value="ECO:0007669"/>
    <property type="project" value="TreeGrafter"/>
</dbReference>